<feature type="transmembrane region" description="Helical" evidence="1">
    <location>
        <begin position="536"/>
        <end position="554"/>
    </location>
</feature>
<feature type="transmembrane region" description="Helical" evidence="1">
    <location>
        <begin position="914"/>
        <end position="939"/>
    </location>
</feature>
<feature type="transmembrane region" description="Helical" evidence="1">
    <location>
        <begin position="331"/>
        <end position="350"/>
    </location>
</feature>
<proteinExistence type="predicted"/>
<dbReference type="Proteomes" id="UP000050326">
    <property type="component" value="Unassembled WGS sequence"/>
</dbReference>
<sequence>MNLSKLSVKKPVTVMMLTLIIIILGAVSLQRLPIDLLPNIEIPIIIVSTSYSGAGPQEVENLITRPIEGAIGTVSNIKNITSMSSEGNSVVIAEFDFGIDMDFTSLEMREKVDMVKGMLPEDAGDPMVIKIDPNAQAIVQLSLTSTMELSKLQAIAEDSIQPRFERLEGIASVSTTGGYTNQIEILVNEQKMRGYGLSLDYLSQILASENLNMPGGQVQNGNQKLTIKTVGEFKSVDEIRALPIPLQTGGVVTLSDIADVQLNYKDTTSIVKTNGRDSINISIQKQSGTNTVAVAESVTKELENLKKDFPNINFEVVMDQSEYIRFSIDNVANSAIQGGILAILILFLFLRNLRTTFIIGVSIPVSIIATFALLYFSKITLNMMTLGGLALGIGMLVDNSIVVLENIFRFREEGHSREDAAIEGTGEVSMAVVASTLTTIAVFIPIVFVEGMTAIIFKELALTITFSLVASLVIALTVVPMMASKLLKVDRNKNKERKGILKIFSFIYAGFDKFFNGMESVYKKILNWALNHRKSTVFIAIAVFIASMVSLSTVGSEFFPQSDQGQISISISMPDGAEIEDVAKLVSDIEGKIEGIQEIKSVFSRAGSGGGYLGGGSNSGSITVMLKSLSERERGSLEVADEIRNLVKDIPGAKIGVTAATGSMGMMGGSPISISIKGDDLEELKRISDDFENIIRSVEGTREPSSSLDREVPEVQIKIDRRAATQYGLTASQIASAVRGNITGRTATTLKYDGDELDVVIKSDNLYNESLSNLKQIIIQTASGASVTIGQVAEVTIEKGPITINRDNQVRVVTVSSQIMGRDLLSVTNDINQKLMEYNMPDGYIFEIGGESQQQQEAFADLGMALVLALIIVYMVIASQFESLLNPFIIMLSVPFSFSGGALALALTRRSLSVPAFIGVIMLAGIVVNNAIVLIDYIITRRKRGEDRRTAVINAGPIRLRPILMTTLTTILGLMPMALGIGEGAETMAPMGTVVIGGLTLSTLLTLVFIPVTYTLFDDLSVFLKTKLFKRKNTVAGDITAEM</sequence>
<dbReference type="InterPro" id="IPR001036">
    <property type="entry name" value="Acrflvin-R"/>
</dbReference>
<dbReference type="Gene3D" id="1.20.1640.10">
    <property type="entry name" value="Multidrug efflux transporter AcrB transmembrane domain"/>
    <property type="match status" value="2"/>
</dbReference>
<dbReference type="OrthoDB" id="9757876at2"/>
<feature type="transmembrane region" description="Helical" evidence="1">
    <location>
        <begin position="994"/>
        <end position="1017"/>
    </location>
</feature>
<dbReference type="Gene3D" id="3.30.70.1320">
    <property type="entry name" value="Multidrug efflux transporter AcrB pore domain like"/>
    <property type="match status" value="1"/>
</dbReference>
<organism evidence="2 3">
    <name type="scientific">Oxobacter pfennigii</name>
    <dbReference type="NCBI Taxonomy" id="36849"/>
    <lineage>
        <taxon>Bacteria</taxon>
        <taxon>Bacillati</taxon>
        <taxon>Bacillota</taxon>
        <taxon>Clostridia</taxon>
        <taxon>Eubacteriales</taxon>
        <taxon>Clostridiaceae</taxon>
        <taxon>Oxobacter</taxon>
    </lineage>
</organism>
<keyword evidence="1" id="KW-0472">Membrane</keyword>
<feature type="transmembrane region" description="Helical" evidence="1">
    <location>
        <begin position="858"/>
        <end position="877"/>
    </location>
</feature>
<feature type="transmembrane region" description="Helical" evidence="1">
    <location>
        <begin position="460"/>
        <end position="479"/>
    </location>
</feature>
<reference evidence="2 3" key="1">
    <citation type="submission" date="2015-09" db="EMBL/GenBank/DDBJ databases">
        <title>Genome sequence of Oxobacter pfennigii DSM 3222.</title>
        <authorList>
            <person name="Poehlein A."/>
            <person name="Bengelsdorf F.R."/>
            <person name="Schiel-Bengelsdorf B."/>
            <person name="Duerre P."/>
            <person name="Daniel R."/>
        </authorList>
    </citation>
    <scope>NUCLEOTIDE SEQUENCE [LARGE SCALE GENOMIC DNA]</scope>
    <source>
        <strain evidence="2 3">DSM 3222</strain>
    </source>
</reference>
<dbReference type="InterPro" id="IPR027463">
    <property type="entry name" value="AcrB_DN_DC_subdom"/>
</dbReference>
<dbReference type="SUPFAM" id="SSF82693">
    <property type="entry name" value="Multidrug efflux transporter AcrB pore domain, PN1, PN2, PC1 and PC2 subdomains"/>
    <property type="match status" value="3"/>
</dbReference>
<dbReference type="Pfam" id="PF00873">
    <property type="entry name" value="ACR_tran"/>
    <property type="match status" value="1"/>
</dbReference>
<dbReference type="GO" id="GO:0005886">
    <property type="term" value="C:plasma membrane"/>
    <property type="evidence" value="ECO:0007669"/>
    <property type="project" value="TreeGrafter"/>
</dbReference>
<feature type="transmembrane region" description="Helical" evidence="1">
    <location>
        <begin position="960"/>
        <end position="982"/>
    </location>
</feature>
<dbReference type="SUPFAM" id="SSF82866">
    <property type="entry name" value="Multidrug efflux transporter AcrB transmembrane domain"/>
    <property type="match status" value="2"/>
</dbReference>
<dbReference type="RefSeq" id="WP_054874352.1">
    <property type="nucleotide sequence ID" value="NZ_LKET01000027.1"/>
</dbReference>
<dbReference type="GO" id="GO:0042910">
    <property type="term" value="F:xenobiotic transmembrane transporter activity"/>
    <property type="evidence" value="ECO:0007669"/>
    <property type="project" value="TreeGrafter"/>
</dbReference>
<feature type="transmembrane region" description="Helical" evidence="1">
    <location>
        <begin position="12"/>
        <end position="29"/>
    </location>
</feature>
<name>A0A0P8X2W5_9CLOT</name>
<keyword evidence="3" id="KW-1185">Reference proteome</keyword>
<comment type="caution">
    <text evidence="2">The sequence shown here is derived from an EMBL/GenBank/DDBJ whole genome shotgun (WGS) entry which is preliminary data.</text>
</comment>
<dbReference type="Gene3D" id="3.30.70.1440">
    <property type="entry name" value="Multidrug efflux transporter AcrB pore domain"/>
    <property type="match status" value="1"/>
</dbReference>
<dbReference type="STRING" id="36849.OXPF_12600"/>
<dbReference type="Gene3D" id="3.30.70.1430">
    <property type="entry name" value="Multidrug efflux transporter AcrB pore domain"/>
    <property type="match status" value="2"/>
</dbReference>
<dbReference type="AlphaFoldDB" id="A0A0P8X2W5"/>
<dbReference type="Gene3D" id="3.30.2090.10">
    <property type="entry name" value="Multidrug efflux transporter AcrB TolC docking domain, DN and DC subdomains"/>
    <property type="match status" value="2"/>
</dbReference>
<gene>
    <name evidence="2" type="primary">swrC</name>
    <name evidence="2" type="ORF">OXPF_12600</name>
</gene>
<dbReference type="PANTHER" id="PTHR32063:SF0">
    <property type="entry name" value="SWARMING MOTILITY PROTEIN SWRC"/>
    <property type="match status" value="1"/>
</dbReference>
<evidence type="ECO:0000256" key="1">
    <source>
        <dbReference type="SAM" id="Phobius"/>
    </source>
</evidence>
<feature type="transmembrane region" description="Helical" evidence="1">
    <location>
        <begin position="388"/>
        <end position="408"/>
    </location>
</feature>
<protein>
    <submittedName>
        <fullName evidence="2">Swarming motility protein SwrC</fullName>
    </submittedName>
</protein>
<evidence type="ECO:0000313" key="3">
    <source>
        <dbReference type="Proteomes" id="UP000050326"/>
    </source>
</evidence>
<evidence type="ECO:0000313" key="2">
    <source>
        <dbReference type="EMBL" id="KPU45133.1"/>
    </source>
</evidence>
<keyword evidence="1" id="KW-0812">Transmembrane</keyword>
<feature type="transmembrane region" description="Helical" evidence="1">
    <location>
        <begin position="356"/>
        <end position="376"/>
    </location>
</feature>
<accession>A0A0P8X2W5</accession>
<dbReference type="PANTHER" id="PTHR32063">
    <property type="match status" value="1"/>
</dbReference>
<dbReference type="SUPFAM" id="SSF82714">
    <property type="entry name" value="Multidrug efflux transporter AcrB TolC docking domain, DN and DC subdomains"/>
    <property type="match status" value="2"/>
</dbReference>
<feature type="transmembrane region" description="Helical" evidence="1">
    <location>
        <begin position="884"/>
        <end position="908"/>
    </location>
</feature>
<dbReference type="EMBL" id="LKET01000027">
    <property type="protein sequence ID" value="KPU45133.1"/>
    <property type="molecule type" value="Genomic_DNA"/>
</dbReference>
<dbReference type="PRINTS" id="PR00702">
    <property type="entry name" value="ACRIFLAVINRP"/>
</dbReference>
<keyword evidence="1" id="KW-1133">Transmembrane helix</keyword>
<feature type="transmembrane region" description="Helical" evidence="1">
    <location>
        <begin position="428"/>
        <end position="448"/>
    </location>
</feature>
<dbReference type="PATRIC" id="fig|36849.3.peg.1342"/>